<proteinExistence type="predicted"/>
<name>A0A147DQG8_9MICO</name>
<organism evidence="3 4">
    <name type="scientific">Curtobacterium oceanosedimentum</name>
    <dbReference type="NCBI Taxonomy" id="465820"/>
    <lineage>
        <taxon>Bacteria</taxon>
        <taxon>Bacillati</taxon>
        <taxon>Actinomycetota</taxon>
        <taxon>Actinomycetes</taxon>
        <taxon>Micrococcales</taxon>
        <taxon>Microbacteriaceae</taxon>
        <taxon>Curtobacterium</taxon>
    </lineage>
</organism>
<dbReference type="EMBL" id="LDRC01000045">
    <property type="protein sequence ID" value="KTR51769.1"/>
    <property type="molecule type" value="Genomic_DNA"/>
</dbReference>
<dbReference type="RefSeq" id="WP_058749808.1">
    <property type="nucleotide sequence ID" value="NZ_LDRC01000045.1"/>
</dbReference>
<accession>A0A147DQG8</accession>
<feature type="region of interest" description="Disordered" evidence="1">
    <location>
        <begin position="256"/>
        <end position="276"/>
    </location>
</feature>
<keyword evidence="2" id="KW-1133">Transmembrane helix</keyword>
<comment type="caution">
    <text evidence="3">The sequence shown here is derived from an EMBL/GenBank/DDBJ whole genome shotgun (WGS) entry which is preliminary data.</text>
</comment>
<feature type="transmembrane region" description="Helical" evidence="2">
    <location>
        <begin position="16"/>
        <end position="40"/>
    </location>
</feature>
<dbReference type="PATRIC" id="fig|465820.4.peg.1926"/>
<sequence length="610" mass="62771">MIRLLRAIGRHDDDRGIALVAVVGIGTVVMLLVATMVAVATSGARVTATDRSWNRAIAAAYAGVADYQSRLNADNTYGAYGQASAPFSAASGSVFTKGTGGNAAFGYRVQDDWVSVPSGDGAASDASFRYAVDNSKLSSLGVIRLQVTGRSGSTTRTVVANVRPDGFSNYLYFTNYESGDPSVTNEKGIGNAACTPAYRPLATSSTCDQIQFGSGDVLKGPVRSNDQIKVCGATFKSTVQSVFGVTSSGCSTGSYASNPTTSSTLTPPATIGDLRDWTRSDLPSTTETVEGPGCLYTGPTKITFNGDGTMTVRSPLTIVTQVRGASPVQGSPITSGDAVAKCGAVSALRSTAGATIAVPKNNIVYVQNEPAARPAGTTQDPNYWNGSSMSAAPTACSVPAPSVGPSSATSLQGNGVGFPLVGATTNVSETDPTAGAGALVTTPYGCDRGDAFVQGTVDKAVTIAAENYLYVTGDITYSANRSASTVLGLIGQRAVWVWNPIRPDGKALLSSDREIDAAILSNTGTFAVQNWTRGPTTGRGLLTISGSIAQNFRGAVGLASGQGYTKAYQFDPSLSVYTPPKFPQPTVTTYRVATQVESRTAYTASGAAIP</sequence>
<keyword evidence="2" id="KW-0472">Membrane</keyword>
<keyword evidence="2" id="KW-0812">Transmembrane</keyword>
<evidence type="ECO:0000256" key="2">
    <source>
        <dbReference type="SAM" id="Phobius"/>
    </source>
</evidence>
<protein>
    <submittedName>
        <fullName evidence="3">Uncharacterized protein</fullName>
    </submittedName>
</protein>
<gene>
    <name evidence="3" type="ORF">NS359_08795</name>
</gene>
<dbReference type="AlphaFoldDB" id="A0A147DQG8"/>
<reference evidence="3 4" key="1">
    <citation type="journal article" date="2016" name="Front. Microbiol.">
        <title>Genomic Resource of Rice Seed Associated Bacteria.</title>
        <authorList>
            <person name="Midha S."/>
            <person name="Bansal K."/>
            <person name="Sharma S."/>
            <person name="Kumar N."/>
            <person name="Patil P.P."/>
            <person name="Chaudhry V."/>
            <person name="Patil P.B."/>
        </authorList>
    </citation>
    <scope>NUCLEOTIDE SEQUENCE [LARGE SCALE GENOMIC DNA]</scope>
    <source>
        <strain evidence="3 4">NS359</strain>
    </source>
</reference>
<evidence type="ECO:0000256" key="1">
    <source>
        <dbReference type="SAM" id="MobiDB-lite"/>
    </source>
</evidence>
<feature type="compositionally biased region" description="Low complexity" evidence="1">
    <location>
        <begin position="257"/>
        <end position="270"/>
    </location>
</feature>
<evidence type="ECO:0000313" key="3">
    <source>
        <dbReference type="EMBL" id="KTR51769.1"/>
    </source>
</evidence>
<evidence type="ECO:0000313" key="4">
    <source>
        <dbReference type="Proteomes" id="UP000072763"/>
    </source>
</evidence>
<dbReference type="Proteomes" id="UP000072763">
    <property type="component" value="Unassembled WGS sequence"/>
</dbReference>
<dbReference type="OrthoDB" id="36432at2"/>